<dbReference type="InterPro" id="IPR013783">
    <property type="entry name" value="Ig-like_fold"/>
</dbReference>
<keyword evidence="3" id="KW-1185">Reference proteome</keyword>
<sequence>MSESAGDFFEDLAVAAIELAVEVAVTVAIDAAVQSLTGRDESSPEASKTNVKQPRPVRRFLVGRTRVSGAYALRRAGKNVYLQVFAYPEGPLQSFGKAWLNEDEVTIDEDGRILALPDGRYESGRARVAERLGYEVQTAYPDLENVGWTEEHRGDGVPSNKLTCEHGKQEDARKQFPAGALTELTREAFGLAYDWRKDDTAGGSGAQRRFADDATAAEKDAAYATWDFTMNPVVWFVNVEWRRFGARWEKRFAPVLDLLTAAADVCDEPVLQRVGSSQVHGQANKGSNNVTLFSTAGLANGAEFTAGGQVLTVTSISGNKVYHTPNLDADLPDFAPVRWINAVAVYAPRYQVGFWWEAGVAKKQVREWLRLSMDGWFGVRRDGAYVIRAGSYEEPTVIFGEEEVIDYSLDHSPMPGDESNIYTLAFDDPVAGYTRTDTDAWRNEDAITSEGAENATDLVLKGVQHNSQIRRLAKAQMDRAYAPKVTLRTPLSSRRALGERYIGIRIEEEEDLNDAVMEVTEPPRIEFSTCSIVWTGRLATAARYAWNAGTEEGDGPVAGYTSTPEALEAPEITDLTPFYASTGTGGDGVRMRIEGAGPDRSDLTWFYRWRAVDSTSWTERQGTDTDPAAAVSMDTGEFLPAETDIEFQITYQTGGGTKAAWSETETVSTSTDQIAPGQPTDLAATGGSGSAMVSWRNPSSLNLDHLVLYRGTSTSFGSASPIGSPIVGGVGEVMGVTDTVAAGTYRYWIEAFNANGDGSGPVGPVTATVT</sequence>
<dbReference type="SMART" id="SM00060">
    <property type="entry name" value="FN3"/>
    <property type="match status" value="1"/>
</dbReference>
<dbReference type="Gene3D" id="2.60.40.10">
    <property type="entry name" value="Immunoglobulins"/>
    <property type="match status" value="1"/>
</dbReference>
<dbReference type="Proteomes" id="UP000639859">
    <property type="component" value="Unassembled WGS sequence"/>
</dbReference>
<comment type="caution">
    <text evidence="2">The sequence shown here is derived from an EMBL/GenBank/DDBJ whole genome shotgun (WGS) entry which is preliminary data.</text>
</comment>
<name>A0ABS0STW2_9CAUL</name>
<evidence type="ECO:0000313" key="3">
    <source>
        <dbReference type="Proteomes" id="UP000639859"/>
    </source>
</evidence>
<organism evidence="2 3">
    <name type="scientific">Caulobacter hibisci</name>
    <dbReference type="NCBI Taxonomy" id="2035993"/>
    <lineage>
        <taxon>Bacteria</taxon>
        <taxon>Pseudomonadati</taxon>
        <taxon>Pseudomonadota</taxon>
        <taxon>Alphaproteobacteria</taxon>
        <taxon>Caulobacterales</taxon>
        <taxon>Caulobacteraceae</taxon>
        <taxon>Caulobacter</taxon>
    </lineage>
</organism>
<dbReference type="PROSITE" id="PS50853">
    <property type="entry name" value="FN3"/>
    <property type="match status" value="1"/>
</dbReference>
<dbReference type="SUPFAM" id="SSF49265">
    <property type="entry name" value="Fibronectin type III"/>
    <property type="match status" value="1"/>
</dbReference>
<dbReference type="EMBL" id="JADWOX010000001">
    <property type="protein sequence ID" value="MBI1682395.1"/>
    <property type="molecule type" value="Genomic_DNA"/>
</dbReference>
<accession>A0ABS0STW2</accession>
<gene>
    <name evidence="2" type="ORF">I4Q42_01790</name>
</gene>
<protein>
    <recommendedName>
        <fullName evidence="1">Fibronectin type-III domain-containing protein</fullName>
    </recommendedName>
</protein>
<dbReference type="InterPro" id="IPR003961">
    <property type="entry name" value="FN3_dom"/>
</dbReference>
<feature type="domain" description="Fibronectin type-III" evidence="1">
    <location>
        <begin position="675"/>
        <end position="770"/>
    </location>
</feature>
<evidence type="ECO:0000259" key="1">
    <source>
        <dbReference type="PROSITE" id="PS50853"/>
    </source>
</evidence>
<reference evidence="2 3" key="1">
    <citation type="submission" date="2020-11" db="EMBL/GenBank/DDBJ databases">
        <title>genome sequence of strain KACC 18849.</title>
        <authorList>
            <person name="Gao J."/>
            <person name="Zhang X."/>
        </authorList>
    </citation>
    <scope>NUCLEOTIDE SEQUENCE [LARGE SCALE GENOMIC DNA]</scope>
    <source>
        <strain evidence="2 3">KACC 18849</strain>
    </source>
</reference>
<dbReference type="RefSeq" id="WP_198574350.1">
    <property type="nucleotide sequence ID" value="NZ_JADWOX010000001.1"/>
</dbReference>
<evidence type="ECO:0000313" key="2">
    <source>
        <dbReference type="EMBL" id="MBI1682395.1"/>
    </source>
</evidence>
<proteinExistence type="predicted"/>
<dbReference type="InterPro" id="IPR036116">
    <property type="entry name" value="FN3_sf"/>
</dbReference>